<dbReference type="PROSITE" id="PS00433">
    <property type="entry name" value="PHOSPHOFRUCTOKINASE"/>
    <property type="match status" value="1"/>
</dbReference>
<keyword evidence="12" id="KW-1185">Reference proteome</keyword>
<dbReference type="InterPro" id="IPR035966">
    <property type="entry name" value="PKF_sf"/>
</dbReference>
<evidence type="ECO:0000313" key="12">
    <source>
        <dbReference type="Proteomes" id="UP000294545"/>
    </source>
</evidence>
<dbReference type="GO" id="GO:0030388">
    <property type="term" value="P:fructose 1,6-bisphosphate metabolic process"/>
    <property type="evidence" value="ECO:0007669"/>
    <property type="project" value="TreeGrafter"/>
</dbReference>
<keyword evidence="3 9" id="KW-0963">Cytoplasm</keyword>
<dbReference type="InterPro" id="IPR015912">
    <property type="entry name" value="Phosphofructokinase_CS"/>
</dbReference>
<feature type="binding site" description="in other chain" evidence="9">
    <location>
        <begin position="281"/>
        <end position="284"/>
    </location>
    <ligand>
        <name>substrate</name>
        <note>ligand shared between dimeric partners</note>
    </ligand>
</feature>
<feature type="binding site" description="in other chain" evidence="9">
    <location>
        <begin position="134"/>
        <end position="136"/>
    </location>
    <ligand>
        <name>substrate</name>
        <note>ligand shared between dimeric partners</note>
    </ligand>
</feature>
<dbReference type="Gene3D" id="3.40.50.450">
    <property type="match status" value="1"/>
</dbReference>
<dbReference type="GO" id="GO:0006002">
    <property type="term" value="P:fructose 6-phosphate metabolic process"/>
    <property type="evidence" value="ECO:0007669"/>
    <property type="project" value="InterPro"/>
</dbReference>
<dbReference type="GO" id="GO:0042802">
    <property type="term" value="F:identical protein binding"/>
    <property type="evidence" value="ECO:0007669"/>
    <property type="project" value="TreeGrafter"/>
</dbReference>
<feature type="binding site" evidence="9">
    <location>
        <position position="12"/>
    </location>
    <ligand>
        <name>ATP</name>
        <dbReference type="ChEBI" id="CHEBI:30616"/>
    </ligand>
</feature>
<dbReference type="SUPFAM" id="SSF53784">
    <property type="entry name" value="Phosphofructokinase"/>
    <property type="match status" value="1"/>
</dbReference>
<organism evidence="11 12">
    <name type="scientific">Natranaerovirga hydrolytica</name>
    <dbReference type="NCBI Taxonomy" id="680378"/>
    <lineage>
        <taxon>Bacteria</taxon>
        <taxon>Bacillati</taxon>
        <taxon>Bacillota</taxon>
        <taxon>Clostridia</taxon>
        <taxon>Lachnospirales</taxon>
        <taxon>Natranaerovirgaceae</taxon>
        <taxon>Natranaerovirga</taxon>
    </lineage>
</organism>
<dbReference type="RefSeq" id="WP_132283380.1">
    <property type="nucleotide sequence ID" value="NZ_SMGQ01000018.1"/>
</dbReference>
<comment type="pathway">
    <text evidence="2 9">Carbohydrate degradation; glycolysis; D-glyceraldehyde 3-phosphate and glycerone phosphate from D-glucose: step 3/4.</text>
</comment>
<feature type="binding site" evidence="9">
    <location>
        <begin position="74"/>
        <end position="75"/>
    </location>
    <ligand>
        <name>ATP</name>
        <dbReference type="ChEBI" id="CHEBI:30616"/>
    </ligand>
</feature>
<evidence type="ECO:0000256" key="9">
    <source>
        <dbReference type="HAMAP-Rule" id="MF_01976"/>
    </source>
</evidence>
<evidence type="ECO:0000256" key="4">
    <source>
        <dbReference type="ARBA" id="ARBA00022679"/>
    </source>
</evidence>
<dbReference type="PANTHER" id="PTHR13697:SF52">
    <property type="entry name" value="ATP-DEPENDENT 6-PHOSPHOFRUCTOKINASE 3"/>
    <property type="match status" value="1"/>
</dbReference>
<comment type="caution">
    <text evidence="11">The sequence shown here is derived from an EMBL/GenBank/DDBJ whole genome shotgun (WGS) entry which is preliminary data.</text>
</comment>
<evidence type="ECO:0000256" key="5">
    <source>
        <dbReference type="ARBA" id="ARBA00022723"/>
    </source>
</evidence>
<dbReference type="InterPro" id="IPR000023">
    <property type="entry name" value="Phosphofructokinase_dom"/>
</dbReference>
<keyword evidence="7 9" id="KW-0460">Magnesium</keyword>
<evidence type="ECO:0000256" key="1">
    <source>
        <dbReference type="ARBA" id="ARBA00001946"/>
    </source>
</evidence>
<gene>
    <name evidence="9" type="primary">pfkA</name>
    <name evidence="11" type="ORF">EDC19_2729</name>
</gene>
<dbReference type="Pfam" id="PF00365">
    <property type="entry name" value="PFK"/>
    <property type="match status" value="1"/>
</dbReference>
<accession>A0A4R1M6K9</accession>
<dbReference type="GO" id="GO:0046872">
    <property type="term" value="F:metal ion binding"/>
    <property type="evidence" value="ECO:0007669"/>
    <property type="project" value="UniProtKB-KW"/>
</dbReference>
<protein>
    <recommendedName>
        <fullName evidence="9">ATP-dependent 6-phosphofructokinase</fullName>
        <shortName evidence="9">ATP-PFK</shortName>
        <shortName evidence="9">Phosphofructokinase</shortName>
        <ecNumber evidence="9">2.7.1.11</ecNumber>
    </recommendedName>
    <alternativeName>
        <fullName evidence="9">Phosphohexokinase</fullName>
    </alternativeName>
</protein>
<feature type="binding site" evidence="9">
    <location>
        <position position="275"/>
    </location>
    <ligand>
        <name>substrate</name>
        <note>ligand shared between dimeric partners</note>
    </ligand>
</feature>
<dbReference type="InterPro" id="IPR012829">
    <property type="entry name" value="Phosphofructokinase_III"/>
</dbReference>
<evidence type="ECO:0000259" key="10">
    <source>
        <dbReference type="Pfam" id="PF00365"/>
    </source>
</evidence>
<evidence type="ECO:0000256" key="8">
    <source>
        <dbReference type="ARBA" id="ARBA00023152"/>
    </source>
</evidence>
<evidence type="ECO:0000256" key="3">
    <source>
        <dbReference type="ARBA" id="ARBA00022490"/>
    </source>
</evidence>
<feature type="binding site" evidence="9">
    <location>
        <position position="112"/>
    </location>
    <ligand>
        <name>Mg(2+)</name>
        <dbReference type="ChEBI" id="CHEBI:18420"/>
        <note>catalytic</note>
    </ligand>
</feature>
<dbReference type="InterPro" id="IPR012003">
    <property type="entry name" value="ATP_PFK_prok-type"/>
</dbReference>
<sequence>MKKRIGILTSGGDCPGLNAAIRAVAKSAYNKMDVEIIGINDGFKGLINKDYKIMKPEDFSGILTRGGTILGTARTPFKKMRKIEEDNVDKVKAMVINYNALALDVLVVLGGNGTHKNANLLREEGLNIIALPKTIDNDIWGTDLTFGFHSAVDIATDVIDRIHTTADSHDRVMLVELMGNKAGWLTLYSGVAGGADVVLIPEIPFTIENVLSALKERYNNGKNFSILAIAEGARTQEEALMTRKEFKKHRRNLKDPSISFSLAQEISSRLGFETRVTIPGHQQRGGAPTSYDRVLATQFGAHAIELIEKNQFGYTVALENNKIVSKPLEEVAGKLKTVNLDNPLIQAGRLVGTSFGD</sequence>
<feature type="domain" description="Phosphofructokinase" evidence="10">
    <location>
        <begin position="4"/>
        <end position="307"/>
    </location>
</feature>
<dbReference type="GO" id="GO:0016208">
    <property type="term" value="F:AMP binding"/>
    <property type="evidence" value="ECO:0007669"/>
    <property type="project" value="TreeGrafter"/>
</dbReference>
<comment type="function">
    <text evidence="9">Catalyzes the phosphorylation of D-fructose 6-phosphate to fructose 1,6-bisphosphate by ATP, the first committing step of glycolysis.</text>
</comment>
<reference evidence="11 12" key="1">
    <citation type="submission" date="2019-03" db="EMBL/GenBank/DDBJ databases">
        <title>Genomic Encyclopedia of Type Strains, Phase IV (KMG-IV): sequencing the most valuable type-strain genomes for metagenomic binning, comparative biology and taxonomic classification.</title>
        <authorList>
            <person name="Goeker M."/>
        </authorList>
    </citation>
    <scope>NUCLEOTIDE SEQUENCE [LARGE SCALE GENOMIC DNA]</scope>
    <source>
        <strain evidence="11 12">DSM 24176</strain>
    </source>
</reference>
<dbReference type="GO" id="GO:0005945">
    <property type="term" value="C:6-phosphofructokinase complex"/>
    <property type="evidence" value="ECO:0007669"/>
    <property type="project" value="TreeGrafter"/>
</dbReference>
<dbReference type="PRINTS" id="PR00476">
    <property type="entry name" value="PHFRCTKINASE"/>
</dbReference>
<dbReference type="Proteomes" id="UP000294545">
    <property type="component" value="Unassembled WGS sequence"/>
</dbReference>
<dbReference type="AlphaFoldDB" id="A0A4R1M6K9"/>
<dbReference type="PANTHER" id="PTHR13697">
    <property type="entry name" value="PHOSPHOFRUCTOKINASE"/>
    <property type="match status" value="1"/>
</dbReference>
<evidence type="ECO:0000313" key="11">
    <source>
        <dbReference type="EMBL" id="TCK87886.1"/>
    </source>
</evidence>
<dbReference type="GO" id="GO:0047334">
    <property type="term" value="F:diphosphate-fructose-6-phosphate 1-phosphotransferase activity"/>
    <property type="evidence" value="ECO:0007669"/>
    <property type="project" value="InterPro"/>
</dbReference>
<dbReference type="GO" id="GO:0048029">
    <property type="term" value="F:monosaccharide binding"/>
    <property type="evidence" value="ECO:0007669"/>
    <property type="project" value="TreeGrafter"/>
</dbReference>
<dbReference type="GO" id="GO:0061621">
    <property type="term" value="P:canonical glycolysis"/>
    <property type="evidence" value="ECO:0007669"/>
    <property type="project" value="TreeGrafter"/>
</dbReference>
<evidence type="ECO:0000256" key="6">
    <source>
        <dbReference type="ARBA" id="ARBA00022777"/>
    </source>
</evidence>
<feature type="binding site" description="in other chain" evidence="9">
    <location>
        <position position="231"/>
    </location>
    <ligand>
        <name>substrate</name>
        <note>ligand shared between dimeric partners</note>
    </ligand>
</feature>
<dbReference type="GO" id="GO:0070095">
    <property type="term" value="F:fructose-6-phosphate binding"/>
    <property type="evidence" value="ECO:0007669"/>
    <property type="project" value="TreeGrafter"/>
</dbReference>
<keyword evidence="5 9" id="KW-0479">Metal-binding</keyword>
<dbReference type="InterPro" id="IPR022953">
    <property type="entry name" value="ATP_PFK"/>
</dbReference>
<comment type="similarity">
    <text evidence="9">Belongs to the phosphofructokinase type A (PFKA) family. Mixed-substrate PFK group III subfamily.</text>
</comment>
<feature type="active site" description="Proton acceptor" evidence="9">
    <location>
        <position position="136"/>
    </location>
</feature>
<comment type="subcellular location">
    <subcellularLocation>
        <location evidence="9">Cytoplasm</location>
    </subcellularLocation>
</comment>
<feature type="site" description="Important for substrate specificity; cannot use PPi as phosphoryl donor" evidence="9">
    <location>
        <position position="113"/>
    </location>
</feature>
<dbReference type="EC" id="2.7.1.11" evidence="9"/>
<dbReference type="UniPathway" id="UPA00109">
    <property type="reaction ID" value="UER00182"/>
</dbReference>
<keyword evidence="4 9" id="KW-0808">Transferase</keyword>
<feature type="binding site" evidence="9">
    <location>
        <position position="171"/>
    </location>
    <ligand>
        <name>substrate</name>
        <note>ligand shared between dimeric partners</note>
    </ligand>
</feature>
<dbReference type="HAMAP" id="MF_01976">
    <property type="entry name" value="Phosphofructokinase_III"/>
    <property type="match status" value="1"/>
</dbReference>
<dbReference type="GO" id="GO:0005524">
    <property type="term" value="F:ATP binding"/>
    <property type="evidence" value="ECO:0007669"/>
    <property type="project" value="UniProtKB-KW"/>
</dbReference>
<dbReference type="OrthoDB" id="9802503at2"/>
<comment type="caution">
    <text evidence="9">Lacks conserved residue(s) required for the propagation of feature annotation.</text>
</comment>
<dbReference type="PIRSF" id="PIRSF000532">
    <property type="entry name" value="ATP_PFK_prok"/>
    <property type="match status" value="1"/>
</dbReference>
<comment type="subunit">
    <text evidence="9">Homodimer or homotetramer.</text>
</comment>
<keyword evidence="8 9" id="KW-0324">Glycolysis</keyword>
<comment type="catalytic activity">
    <reaction evidence="9">
        <text>beta-D-fructose 6-phosphate + ATP = beta-D-fructose 1,6-bisphosphate + ADP + H(+)</text>
        <dbReference type="Rhea" id="RHEA:16109"/>
        <dbReference type="ChEBI" id="CHEBI:15378"/>
        <dbReference type="ChEBI" id="CHEBI:30616"/>
        <dbReference type="ChEBI" id="CHEBI:32966"/>
        <dbReference type="ChEBI" id="CHEBI:57634"/>
        <dbReference type="ChEBI" id="CHEBI:456216"/>
        <dbReference type="EC" id="2.7.1.11"/>
    </reaction>
</comment>
<dbReference type="Gene3D" id="3.40.50.460">
    <property type="entry name" value="Phosphofructokinase domain"/>
    <property type="match status" value="1"/>
</dbReference>
<name>A0A4R1M6K9_9FIRM</name>
<keyword evidence="6 9" id="KW-0418">Kinase</keyword>
<comment type="cofactor">
    <cofactor evidence="1 9">
        <name>Mg(2+)</name>
        <dbReference type="ChEBI" id="CHEBI:18420"/>
    </cofactor>
</comment>
<dbReference type="EMBL" id="SMGQ01000018">
    <property type="protein sequence ID" value="TCK87886.1"/>
    <property type="molecule type" value="Genomic_DNA"/>
</dbReference>
<evidence type="ECO:0000256" key="7">
    <source>
        <dbReference type="ARBA" id="ARBA00022842"/>
    </source>
</evidence>
<proteinExistence type="inferred from homology"/>
<evidence type="ECO:0000256" key="2">
    <source>
        <dbReference type="ARBA" id="ARBA00004679"/>
    </source>
</evidence>
<keyword evidence="9" id="KW-0547">Nucleotide-binding</keyword>
<keyword evidence="9" id="KW-0067">ATP-binding</keyword>
<dbReference type="NCBIfam" id="NF002872">
    <property type="entry name" value="PRK03202.1"/>
    <property type="match status" value="1"/>
</dbReference>
<feature type="binding site" evidence="9">
    <location>
        <begin position="111"/>
        <end position="114"/>
    </location>
    <ligand>
        <name>ATP</name>
        <dbReference type="ChEBI" id="CHEBI:30616"/>
    </ligand>
</feature>
<dbReference type="GO" id="GO:0003872">
    <property type="term" value="F:6-phosphofructokinase activity"/>
    <property type="evidence" value="ECO:0007669"/>
    <property type="project" value="UniProtKB-UniRule"/>
</dbReference>